<organism evidence="1 2">
    <name type="scientific">Pseudoalteromonas spongiae</name>
    <dbReference type="NCBI Taxonomy" id="298657"/>
    <lineage>
        <taxon>Bacteria</taxon>
        <taxon>Pseudomonadati</taxon>
        <taxon>Pseudomonadota</taxon>
        <taxon>Gammaproteobacteria</taxon>
        <taxon>Alteromonadales</taxon>
        <taxon>Pseudoalteromonadaceae</taxon>
        <taxon>Pseudoalteromonas</taxon>
    </lineage>
</organism>
<gene>
    <name evidence="1" type="ORF">WAE96_01315</name>
</gene>
<evidence type="ECO:0000313" key="2">
    <source>
        <dbReference type="Proteomes" id="UP001382455"/>
    </source>
</evidence>
<dbReference type="RefSeq" id="WP_336434332.1">
    <property type="nucleotide sequence ID" value="NZ_JBAWKS010000001.1"/>
</dbReference>
<protein>
    <recommendedName>
        <fullName evidence="3">Secreted protein</fullName>
    </recommendedName>
</protein>
<comment type="caution">
    <text evidence="1">The sequence shown here is derived from an EMBL/GenBank/DDBJ whole genome shotgun (WGS) entry which is preliminary data.</text>
</comment>
<evidence type="ECO:0000313" key="1">
    <source>
        <dbReference type="EMBL" id="MEI4548344.1"/>
    </source>
</evidence>
<reference evidence="1 2" key="1">
    <citation type="submission" date="2023-12" db="EMBL/GenBank/DDBJ databases">
        <title>Friends and Foes: Symbiotic and Algicidal bacterial influence on Karenia brevis blooms.</title>
        <authorList>
            <person name="Fei C."/>
            <person name="Mohamed A.R."/>
            <person name="Booker A."/>
            <person name="Arshad M."/>
            <person name="Klass S."/>
            <person name="Ahn S."/>
            <person name="Gilbert P.M."/>
            <person name="Heil C.A."/>
            <person name="Martinez J.M."/>
            <person name="Amin S.A."/>
        </authorList>
    </citation>
    <scope>NUCLEOTIDE SEQUENCE [LARGE SCALE GENOMIC DNA]</scope>
    <source>
        <strain evidence="1 2">CE15</strain>
    </source>
</reference>
<dbReference type="EMBL" id="JBAWKS010000001">
    <property type="protein sequence ID" value="MEI4548344.1"/>
    <property type="molecule type" value="Genomic_DNA"/>
</dbReference>
<proteinExistence type="predicted"/>
<dbReference type="Proteomes" id="UP001382455">
    <property type="component" value="Unassembled WGS sequence"/>
</dbReference>
<evidence type="ECO:0008006" key="3">
    <source>
        <dbReference type="Google" id="ProtNLM"/>
    </source>
</evidence>
<name>A0ABU8EN13_9GAMM</name>
<accession>A0ABU8EN13</accession>
<keyword evidence="2" id="KW-1185">Reference proteome</keyword>
<sequence length="115" mass="13386">MKNYFLFVLVILILASVDHPSIAKPRQELYDKIMGVLSDSSKVKTDQEAARSLERAKEKLRLSQTAEDYLTKQLATNQKMSSFRTRYCVQKELNSYFYGDDLRQICKIIAEESKR</sequence>